<feature type="region of interest" description="Disordered" evidence="1">
    <location>
        <begin position="198"/>
        <end position="222"/>
    </location>
</feature>
<dbReference type="AlphaFoldDB" id="A0A1Y2A5Y6"/>
<sequence length="222" mass="25090">MYEQTRRPSWAITAILPRPPSSSAGCLTPLRYSSVFPYCIPGPDFVDHVKKLFVAPSGFDPFAVPIARFHIRINVFDPEELNRRVTRRCLGFEAGEMPAQTQGFAEIHSKLKSSATDAFNQGLNPESFGITNRDNSYRCMETKLDHWYSQQVGFIDLILSCEEEMAVAHYYLADYTRIAQKMGPWVRAAILEGARKDAEVAKPKLSKAQQKSSKKKAKKARK</sequence>
<proteinExistence type="predicted"/>
<keyword evidence="3" id="KW-1185">Reference proteome</keyword>
<reference evidence="2 3" key="1">
    <citation type="submission" date="2016-07" db="EMBL/GenBank/DDBJ databases">
        <title>Pervasive Adenine N6-methylation of Active Genes in Fungi.</title>
        <authorList>
            <consortium name="DOE Joint Genome Institute"/>
            <person name="Mondo S.J."/>
            <person name="Dannebaum R.O."/>
            <person name="Kuo R.C."/>
            <person name="Labutti K."/>
            <person name="Haridas S."/>
            <person name="Kuo A."/>
            <person name="Salamov A."/>
            <person name="Ahrendt S.R."/>
            <person name="Lipzen A."/>
            <person name="Sullivan W."/>
            <person name="Andreopoulos W.B."/>
            <person name="Clum A."/>
            <person name="Lindquist E."/>
            <person name="Daum C."/>
            <person name="Ramamoorthy G.K."/>
            <person name="Gryganskyi A."/>
            <person name="Culley D."/>
            <person name="Magnuson J.K."/>
            <person name="James T.Y."/>
            <person name="O'Malley M.A."/>
            <person name="Stajich J.E."/>
            <person name="Spatafora J.W."/>
            <person name="Visel A."/>
            <person name="Grigoriev I.V."/>
        </authorList>
    </citation>
    <scope>NUCLEOTIDE SEQUENCE [LARGE SCALE GENOMIC DNA]</scope>
    <source>
        <strain evidence="2 3">CBS 115471</strain>
    </source>
</reference>
<evidence type="ECO:0000313" key="3">
    <source>
        <dbReference type="Proteomes" id="UP000193144"/>
    </source>
</evidence>
<evidence type="ECO:0000313" key="2">
    <source>
        <dbReference type="EMBL" id="ORY17926.1"/>
    </source>
</evidence>
<accession>A0A1Y2A5Y6</accession>
<feature type="compositionally biased region" description="Basic residues" evidence="1">
    <location>
        <begin position="212"/>
        <end position="222"/>
    </location>
</feature>
<organism evidence="2 3">
    <name type="scientific">Clohesyomyces aquaticus</name>
    <dbReference type="NCBI Taxonomy" id="1231657"/>
    <lineage>
        <taxon>Eukaryota</taxon>
        <taxon>Fungi</taxon>
        <taxon>Dikarya</taxon>
        <taxon>Ascomycota</taxon>
        <taxon>Pezizomycotina</taxon>
        <taxon>Dothideomycetes</taxon>
        <taxon>Pleosporomycetidae</taxon>
        <taxon>Pleosporales</taxon>
        <taxon>Lindgomycetaceae</taxon>
        <taxon>Clohesyomyces</taxon>
    </lineage>
</organism>
<name>A0A1Y2A5Y6_9PLEO</name>
<gene>
    <name evidence="2" type="ORF">BCR34DRAFT_596509</name>
</gene>
<dbReference type="Proteomes" id="UP000193144">
    <property type="component" value="Unassembled WGS sequence"/>
</dbReference>
<comment type="caution">
    <text evidence="2">The sequence shown here is derived from an EMBL/GenBank/DDBJ whole genome shotgun (WGS) entry which is preliminary data.</text>
</comment>
<evidence type="ECO:0000256" key="1">
    <source>
        <dbReference type="SAM" id="MobiDB-lite"/>
    </source>
</evidence>
<protein>
    <submittedName>
        <fullName evidence="2">Uncharacterized protein</fullName>
    </submittedName>
</protein>
<dbReference type="EMBL" id="MCFA01000009">
    <property type="protein sequence ID" value="ORY17926.1"/>
    <property type="molecule type" value="Genomic_DNA"/>
</dbReference>